<evidence type="ECO:0000313" key="3">
    <source>
        <dbReference type="Proteomes" id="UP000886595"/>
    </source>
</evidence>
<proteinExistence type="predicted"/>
<accession>A0A8X7QY85</accession>
<evidence type="ECO:0000313" key="1">
    <source>
        <dbReference type="EMBL" id="KAG2276121.1"/>
    </source>
</evidence>
<protein>
    <submittedName>
        <fullName evidence="2">Uncharacterized protein</fullName>
    </submittedName>
</protein>
<comment type="caution">
    <text evidence="2">The sequence shown here is derived from an EMBL/GenBank/DDBJ whole genome shotgun (WGS) entry which is preliminary data.</text>
</comment>
<dbReference type="Proteomes" id="UP000886595">
    <property type="component" value="Unassembled WGS sequence"/>
</dbReference>
<name>A0A8X7QY85_BRACI</name>
<organism evidence="2 3">
    <name type="scientific">Brassica carinata</name>
    <name type="common">Ethiopian mustard</name>
    <name type="synonym">Abyssinian cabbage</name>
    <dbReference type="NCBI Taxonomy" id="52824"/>
    <lineage>
        <taxon>Eukaryota</taxon>
        <taxon>Viridiplantae</taxon>
        <taxon>Streptophyta</taxon>
        <taxon>Embryophyta</taxon>
        <taxon>Tracheophyta</taxon>
        <taxon>Spermatophyta</taxon>
        <taxon>Magnoliopsida</taxon>
        <taxon>eudicotyledons</taxon>
        <taxon>Gunneridae</taxon>
        <taxon>Pentapetalae</taxon>
        <taxon>rosids</taxon>
        <taxon>malvids</taxon>
        <taxon>Brassicales</taxon>
        <taxon>Brassicaceae</taxon>
        <taxon>Brassiceae</taxon>
        <taxon>Brassica</taxon>
    </lineage>
</organism>
<reference evidence="2 3" key="1">
    <citation type="submission" date="2020-02" db="EMBL/GenBank/DDBJ databases">
        <authorList>
            <person name="Ma Q."/>
            <person name="Huang Y."/>
            <person name="Song X."/>
            <person name="Pei D."/>
        </authorList>
    </citation>
    <scope>NUCLEOTIDE SEQUENCE [LARGE SCALE GENOMIC DNA]</scope>
    <source>
        <strain evidence="2">Sxm20200214</strain>
        <tissue evidence="2">Leaf</tissue>
    </source>
</reference>
<dbReference type="AlphaFoldDB" id="A0A8X7QY85"/>
<gene>
    <name evidence="1" type="ORF">Bca52824_058676</name>
    <name evidence="2" type="ORF">Bca52824_058678</name>
</gene>
<evidence type="ECO:0000313" key="2">
    <source>
        <dbReference type="EMBL" id="KAG2276123.1"/>
    </source>
</evidence>
<sequence>MNIQQLDFRVMQSRPLSPSEGYENSVAITIDIKSYDVLENPTNGHRIYTVLTGPLRFIHPFSSTSVSIVQVPATSSNNLSWNKRLKILTIFAY</sequence>
<keyword evidence="3" id="KW-1185">Reference proteome</keyword>
<dbReference type="EMBL" id="JAAMPC010000012">
    <property type="protein sequence ID" value="KAG2276121.1"/>
    <property type="molecule type" value="Genomic_DNA"/>
</dbReference>
<dbReference type="EMBL" id="JAAMPC010000012">
    <property type="protein sequence ID" value="KAG2276123.1"/>
    <property type="molecule type" value="Genomic_DNA"/>
</dbReference>